<dbReference type="GO" id="GO:0005543">
    <property type="term" value="F:phospholipid binding"/>
    <property type="evidence" value="ECO:0007669"/>
    <property type="project" value="TreeGrafter"/>
</dbReference>
<keyword evidence="8 11" id="KW-0808">Transferase</keyword>
<dbReference type="CDD" id="cd01635">
    <property type="entry name" value="Glycosyltransferase_GTB-type"/>
    <property type="match status" value="1"/>
</dbReference>
<proteinExistence type="inferred from homology"/>
<dbReference type="UniPathway" id="UPA00973"/>
<dbReference type="InterPro" id="IPR003835">
    <property type="entry name" value="Glyco_trans_19"/>
</dbReference>
<evidence type="ECO:0000313" key="12">
    <source>
        <dbReference type="EMBL" id="PDH35423.1"/>
    </source>
</evidence>
<keyword evidence="6 11" id="KW-0441">Lipid A biosynthesis</keyword>
<evidence type="ECO:0000256" key="10">
    <source>
        <dbReference type="ARBA" id="ARBA00048975"/>
    </source>
</evidence>
<dbReference type="HAMAP" id="MF_00392">
    <property type="entry name" value="LpxB"/>
    <property type="match status" value="1"/>
</dbReference>
<keyword evidence="9 11" id="KW-0443">Lipid metabolism</keyword>
<dbReference type="SUPFAM" id="SSF53756">
    <property type="entry name" value="UDP-Glycosyltransferase/glycogen phosphorylase"/>
    <property type="match status" value="1"/>
</dbReference>
<evidence type="ECO:0000256" key="9">
    <source>
        <dbReference type="ARBA" id="ARBA00023098"/>
    </source>
</evidence>
<comment type="catalytic activity">
    <reaction evidence="10 11">
        <text>a lipid X + a UDP-2-N,3-O-bis[(3R)-3-hydroxyacyl]-alpha-D-glucosamine = a lipid A disaccharide + UDP + H(+)</text>
        <dbReference type="Rhea" id="RHEA:67828"/>
        <dbReference type="ChEBI" id="CHEBI:15378"/>
        <dbReference type="ChEBI" id="CHEBI:58223"/>
        <dbReference type="ChEBI" id="CHEBI:137748"/>
        <dbReference type="ChEBI" id="CHEBI:176338"/>
        <dbReference type="ChEBI" id="CHEBI:176343"/>
        <dbReference type="EC" id="2.4.1.182"/>
    </reaction>
</comment>
<dbReference type="Pfam" id="PF02684">
    <property type="entry name" value="LpxB"/>
    <property type="match status" value="1"/>
</dbReference>
<evidence type="ECO:0000256" key="7">
    <source>
        <dbReference type="ARBA" id="ARBA00022676"/>
    </source>
</evidence>
<dbReference type="Proteomes" id="UP000219329">
    <property type="component" value="Unassembled WGS sequence"/>
</dbReference>
<name>A0A2A5WGH2_9GAMM</name>
<evidence type="ECO:0000256" key="5">
    <source>
        <dbReference type="ARBA" id="ARBA00022516"/>
    </source>
</evidence>
<dbReference type="AlphaFoldDB" id="A0A2A5WGH2"/>
<evidence type="ECO:0000256" key="8">
    <source>
        <dbReference type="ARBA" id="ARBA00022679"/>
    </source>
</evidence>
<evidence type="ECO:0000256" key="4">
    <source>
        <dbReference type="ARBA" id="ARBA00020902"/>
    </source>
</evidence>
<dbReference type="GO" id="GO:0016020">
    <property type="term" value="C:membrane"/>
    <property type="evidence" value="ECO:0007669"/>
    <property type="project" value="GOC"/>
</dbReference>
<evidence type="ECO:0000313" key="13">
    <source>
        <dbReference type="Proteomes" id="UP000219329"/>
    </source>
</evidence>
<evidence type="ECO:0000256" key="11">
    <source>
        <dbReference type="HAMAP-Rule" id="MF_00392"/>
    </source>
</evidence>
<dbReference type="PANTHER" id="PTHR30372:SF4">
    <property type="entry name" value="LIPID-A-DISACCHARIDE SYNTHASE, MITOCHONDRIAL-RELATED"/>
    <property type="match status" value="1"/>
</dbReference>
<organism evidence="12 13">
    <name type="scientific">OM182 bacterium MED-G28</name>
    <dbReference type="NCBI Taxonomy" id="1986256"/>
    <lineage>
        <taxon>Bacteria</taxon>
        <taxon>Pseudomonadati</taxon>
        <taxon>Pseudomonadota</taxon>
        <taxon>Gammaproteobacteria</taxon>
        <taxon>OMG group</taxon>
        <taxon>OM182 clade</taxon>
    </lineage>
</organism>
<dbReference type="PANTHER" id="PTHR30372">
    <property type="entry name" value="LIPID-A-DISACCHARIDE SYNTHASE"/>
    <property type="match status" value="1"/>
</dbReference>
<sequence length="381" mass="42146">MTKPLRFGIVAGEKSGDILGASLIAALRSRYLNCEFVGVGGPAMEALGCESLASMDRLSVMGFVEPLGRLPELLKLKKRLEQRLIKEKPAAFIGIDSPDFNLRLAANLHKHGIKTVHYVSPSIWAYRQKRILKIRQSIDLMLTLFPFETAIYEEHSVRAVCVGHPLADEIGFEDHKVTHRQELGIKSGAHVIALMPGSRAGEIKRLMPLFLETAIVSMQKFPQLKFVIPYSGVEAKAQIDFLIAKEKIFKSDQFQLVDNSHRAISAADLIVMASGTATLEALLLRRPMLICYKVAPITYEIGSRLLKVPYVGLPNLLAGKKIVPEYLQADLTVSALTKEIENFMTKPATFADVLSEFEQIHRGLRTGASEKAAEAITQLLS</sequence>
<comment type="similarity">
    <text evidence="2 11">Belongs to the LpxB family.</text>
</comment>
<reference evidence="12 13" key="1">
    <citation type="submission" date="2017-08" db="EMBL/GenBank/DDBJ databases">
        <title>Fine stratification of microbial communities through a metagenomic profile of the photic zone.</title>
        <authorList>
            <person name="Haro-Moreno J.M."/>
            <person name="Lopez-Perez M."/>
            <person name="De La Torre J."/>
            <person name="Picazo A."/>
            <person name="Camacho A."/>
            <person name="Rodriguez-Valera F."/>
        </authorList>
    </citation>
    <scope>NUCLEOTIDE SEQUENCE [LARGE SCALE GENOMIC DNA]</scope>
    <source>
        <strain evidence="12">MED-G28</strain>
    </source>
</reference>
<evidence type="ECO:0000256" key="1">
    <source>
        <dbReference type="ARBA" id="ARBA00002056"/>
    </source>
</evidence>
<keyword evidence="7 11" id="KW-0328">Glycosyltransferase</keyword>
<keyword evidence="5 11" id="KW-0444">Lipid biosynthesis</keyword>
<accession>A0A2A5WGH2</accession>
<evidence type="ECO:0000256" key="6">
    <source>
        <dbReference type="ARBA" id="ARBA00022556"/>
    </source>
</evidence>
<comment type="caution">
    <text evidence="12">The sequence shown here is derived from an EMBL/GenBank/DDBJ whole genome shotgun (WGS) entry which is preliminary data.</text>
</comment>
<dbReference type="GO" id="GO:0009245">
    <property type="term" value="P:lipid A biosynthetic process"/>
    <property type="evidence" value="ECO:0007669"/>
    <property type="project" value="UniProtKB-UniRule"/>
</dbReference>
<comment type="function">
    <text evidence="1 11">Condensation of UDP-2,3-diacylglucosamine and 2,3-diacylglucosamine-1-phosphate to form lipid A disaccharide, a precursor of lipid A, a phosphorylated glycolipid that anchors the lipopolysaccharide to the outer membrane of the cell.</text>
</comment>
<evidence type="ECO:0000256" key="3">
    <source>
        <dbReference type="ARBA" id="ARBA00012687"/>
    </source>
</evidence>
<dbReference type="GO" id="GO:0008915">
    <property type="term" value="F:lipid-A-disaccharide synthase activity"/>
    <property type="evidence" value="ECO:0007669"/>
    <property type="project" value="UniProtKB-UniRule"/>
</dbReference>
<protein>
    <recommendedName>
        <fullName evidence="4 11">Lipid-A-disaccharide synthase</fullName>
        <ecNumber evidence="3 11">2.4.1.182</ecNumber>
    </recommendedName>
</protein>
<dbReference type="EMBL" id="NTJZ01000001">
    <property type="protein sequence ID" value="PDH35423.1"/>
    <property type="molecule type" value="Genomic_DNA"/>
</dbReference>
<gene>
    <name evidence="11" type="primary">lpxB</name>
    <name evidence="12" type="ORF">CNF02_01555</name>
</gene>
<dbReference type="EC" id="2.4.1.182" evidence="3 11"/>
<comment type="pathway">
    <text evidence="11">Bacterial outer membrane biogenesis; LPS lipid A biosynthesis.</text>
</comment>
<evidence type="ECO:0000256" key="2">
    <source>
        <dbReference type="ARBA" id="ARBA00007868"/>
    </source>
</evidence>
<dbReference type="NCBIfam" id="TIGR00215">
    <property type="entry name" value="lpxB"/>
    <property type="match status" value="1"/>
</dbReference>